<evidence type="ECO:0000313" key="7">
    <source>
        <dbReference type="EMBL" id="MCO6044147.1"/>
    </source>
</evidence>
<dbReference type="PROSITE" id="PS00197">
    <property type="entry name" value="2FE2S_FER_1"/>
    <property type="match status" value="1"/>
</dbReference>
<dbReference type="Gene3D" id="1.10.150.120">
    <property type="entry name" value="[2Fe-2S]-binding domain"/>
    <property type="match status" value="1"/>
</dbReference>
<keyword evidence="3" id="KW-0560">Oxidoreductase</keyword>
<dbReference type="InterPro" id="IPR051452">
    <property type="entry name" value="Diverse_Oxidoreductases"/>
</dbReference>
<protein>
    <submittedName>
        <fullName evidence="7">(2Fe-2S)-binding protein</fullName>
    </submittedName>
</protein>
<name>A0A9X2F873_9BACT</name>
<evidence type="ECO:0000256" key="4">
    <source>
        <dbReference type="ARBA" id="ARBA00023004"/>
    </source>
</evidence>
<dbReference type="SUPFAM" id="SSF54292">
    <property type="entry name" value="2Fe-2S ferredoxin-like"/>
    <property type="match status" value="1"/>
</dbReference>
<accession>A0A9X2F873</accession>
<sequence>MPDRFSLEVNGQAHSVETDAQRPLLDVLREELSLTGTKYGCGEGACGACTVIVDGEATRSCITSIAEVDGRRVETIEGLASGVELHRVQQAFIDQSAMQCGYCVPGQIMNAVALLRTEPQATGEQIVEAMDGNLCRCCNYRNLRAAVEQAAGR</sequence>
<dbReference type="GO" id="GO:0051537">
    <property type="term" value="F:2 iron, 2 sulfur cluster binding"/>
    <property type="evidence" value="ECO:0007669"/>
    <property type="project" value="UniProtKB-KW"/>
</dbReference>
<evidence type="ECO:0000313" key="8">
    <source>
        <dbReference type="Proteomes" id="UP001155241"/>
    </source>
</evidence>
<dbReference type="Proteomes" id="UP001155241">
    <property type="component" value="Unassembled WGS sequence"/>
</dbReference>
<dbReference type="Pfam" id="PF00111">
    <property type="entry name" value="Fer2"/>
    <property type="match status" value="1"/>
</dbReference>
<gene>
    <name evidence="7" type="ORF">NG895_09530</name>
</gene>
<dbReference type="EMBL" id="JAMXLR010000036">
    <property type="protein sequence ID" value="MCO6044147.1"/>
    <property type="molecule type" value="Genomic_DNA"/>
</dbReference>
<dbReference type="AlphaFoldDB" id="A0A9X2F873"/>
<dbReference type="GO" id="GO:0046872">
    <property type="term" value="F:metal ion binding"/>
    <property type="evidence" value="ECO:0007669"/>
    <property type="project" value="UniProtKB-KW"/>
</dbReference>
<evidence type="ECO:0000256" key="2">
    <source>
        <dbReference type="ARBA" id="ARBA00022723"/>
    </source>
</evidence>
<dbReference type="InterPro" id="IPR012675">
    <property type="entry name" value="Beta-grasp_dom_sf"/>
</dbReference>
<dbReference type="CDD" id="cd00207">
    <property type="entry name" value="fer2"/>
    <property type="match status" value="1"/>
</dbReference>
<feature type="domain" description="2Fe-2S ferredoxin-type" evidence="6">
    <location>
        <begin position="3"/>
        <end position="79"/>
    </location>
</feature>
<reference evidence="7" key="1">
    <citation type="submission" date="2022-06" db="EMBL/GenBank/DDBJ databases">
        <title>Aeoliella straminimaris, a novel planctomycete from sediments.</title>
        <authorList>
            <person name="Vitorino I.R."/>
            <person name="Lage O.M."/>
        </authorList>
    </citation>
    <scope>NUCLEOTIDE SEQUENCE</scope>
    <source>
        <strain evidence="7">ICT_H6.2</strain>
    </source>
</reference>
<dbReference type="SUPFAM" id="SSF47741">
    <property type="entry name" value="CO dehydrogenase ISP C-domain like"/>
    <property type="match status" value="1"/>
</dbReference>
<dbReference type="GO" id="GO:0016491">
    <property type="term" value="F:oxidoreductase activity"/>
    <property type="evidence" value="ECO:0007669"/>
    <property type="project" value="UniProtKB-KW"/>
</dbReference>
<dbReference type="InterPro" id="IPR036010">
    <property type="entry name" value="2Fe-2S_ferredoxin-like_sf"/>
</dbReference>
<evidence type="ECO:0000256" key="3">
    <source>
        <dbReference type="ARBA" id="ARBA00023002"/>
    </source>
</evidence>
<evidence type="ECO:0000256" key="1">
    <source>
        <dbReference type="ARBA" id="ARBA00022714"/>
    </source>
</evidence>
<keyword evidence="1" id="KW-0001">2Fe-2S</keyword>
<dbReference type="InterPro" id="IPR006058">
    <property type="entry name" value="2Fe2S_fd_BS"/>
</dbReference>
<dbReference type="PANTHER" id="PTHR44379:SF2">
    <property type="entry name" value="BLR6218 PROTEIN"/>
    <property type="match status" value="1"/>
</dbReference>
<dbReference type="RefSeq" id="WP_252852253.1">
    <property type="nucleotide sequence ID" value="NZ_JAMXLR010000036.1"/>
</dbReference>
<dbReference type="Gene3D" id="3.10.20.30">
    <property type="match status" value="1"/>
</dbReference>
<keyword evidence="4" id="KW-0408">Iron</keyword>
<dbReference type="InterPro" id="IPR036884">
    <property type="entry name" value="2Fe-2S-bd_dom_sf"/>
</dbReference>
<organism evidence="7 8">
    <name type="scientific">Aeoliella straminimaris</name>
    <dbReference type="NCBI Taxonomy" id="2954799"/>
    <lineage>
        <taxon>Bacteria</taxon>
        <taxon>Pseudomonadati</taxon>
        <taxon>Planctomycetota</taxon>
        <taxon>Planctomycetia</taxon>
        <taxon>Pirellulales</taxon>
        <taxon>Lacipirellulaceae</taxon>
        <taxon>Aeoliella</taxon>
    </lineage>
</organism>
<dbReference type="InterPro" id="IPR002888">
    <property type="entry name" value="2Fe-2S-bd"/>
</dbReference>
<evidence type="ECO:0000259" key="6">
    <source>
        <dbReference type="PROSITE" id="PS51085"/>
    </source>
</evidence>
<dbReference type="Pfam" id="PF01799">
    <property type="entry name" value="Fer2_2"/>
    <property type="match status" value="1"/>
</dbReference>
<keyword evidence="8" id="KW-1185">Reference proteome</keyword>
<evidence type="ECO:0000256" key="5">
    <source>
        <dbReference type="ARBA" id="ARBA00023014"/>
    </source>
</evidence>
<dbReference type="InterPro" id="IPR001041">
    <property type="entry name" value="2Fe-2S_ferredoxin-type"/>
</dbReference>
<keyword evidence="2" id="KW-0479">Metal-binding</keyword>
<keyword evidence="5" id="KW-0411">Iron-sulfur</keyword>
<comment type="caution">
    <text evidence="7">The sequence shown here is derived from an EMBL/GenBank/DDBJ whole genome shotgun (WGS) entry which is preliminary data.</text>
</comment>
<dbReference type="PANTHER" id="PTHR44379">
    <property type="entry name" value="OXIDOREDUCTASE WITH IRON-SULFUR SUBUNIT"/>
    <property type="match status" value="1"/>
</dbReference>
<dbReference type="FunFam" id="3.10.20.30:FF:000020">
    <property type="entry name" value="Xanthine dehydrogenase iron-sulfur subunit"/>
    <property type="match status" value="1"/>
</dbReference>
<proteinExistence type="predicted"/>
<dbReference type="PROSITE" id="PS51085">
    <property type="entry name" value="2FE2S_FER_2"/>
    <property type="match status" value="1"/>
</dbReference>